<name>A0A3A5L7Z7_9GAMM</name>
<dbReference type="EMBL" id="QZWB01000001">
    <property type="protein sequence ID" value="RJT49442.1"/>
    <property type="molecule type" value="Genomic_DNA"/>
</dbReference>
<keyword evidence="1" id="KW-0812">Transmembrane</keyword>
<proteinExistence type="predicted"/>
<keyword evidence="4" id="KW-1185">Reference proteome</keyword>
<dbReference type="Proteomes" id="UP000270757">
    <property type="component" value="Unassembled WGS sequence"/>
</dbReference>
<gene>
    <name evidence="3" type="ORF">D6J04_01985</name>
    <name evidence="2" type="ORF">DB745_00355</name>
</gene>
<comment type="caution">
    <text evidence="3">The sequence shown here is derived from an EMBL/GenBank/DDBJ whole genome shotgun (WGS) entry which is preliminary data.</text>
</comment>
<evidence type="ECO:0000313" key="5">
    <source>
        <dbReference type="Proteomes" id="UP000270757"/>
    </source>
</evidence>
<reference evidence="2 4" key="1">
    <citation type="submission" date="2018-04" db="EMBL/GenBank/DDBJ databases">
        <title>Whole genome sequence comparison of clinical and drinking water Legionella pneumophila isolates associated with the Flint Water Crisis.</title>
        <authorList>
            <person name="Garner E."/>
            <person name="Brown C."/>
            <person name="Schwake O."/>
            <person name="Coil D."/>
            <person name="Jospin G."/>
            <person name="Eisen J."/>
            <person name="Edwards M."/>
            <person name="Pruden A."/>
        </authorList>
    </citation>
    <scope>NUCLEOTIDE SEQUENCE [LARGE SCALE GENOMIC DNA]</scope>
    <source>
        <strain evidence="2 4">Genessee03</strain>
    </source>
</reference>
<dbReference type="EMBL" id="QCXM01000001">
    <property type="protein sequence ID" value="PUT49192.1"/>
    <property type="molecule type" value="Genomic_DNA"/>
</dbReference>
<feature type="transmembrane region" description="Helical" evidence="1">
    <location>
        <begin position="39"/>
        <end position="57"/>
    </location>
</feature>
<accession>A0A3A5L7Z7</accession>
<dbReference type="AlphaFoldDB" id="A0A3A5L7Z7"/>
<dbReference type="GeneID" id="48947834"/>
<reference evidence="3 5" key="2">
    <citation type="submission" date="2018-09" db="EMBL/GenBank/DDBJ databases">
        <title>Draft genome sequences of Legionella taurinensis isolated from water samples.</title>
        <authorList>
            <person name="Chakeri A."/>
            <person name="Allerberger F."/>
            <person name="Kundi M."/>
            <person name="Ruppitsch W."/>
            <person name="Schmid D."/>
        </authorList>
    </citation>
    <scope>NUCLEOTIDE SEQUENCE [LARGE SCALE GENOMIC DNA]</scope>
    <source>
        <strain evidence="3 5">4570-18-6</strain>
    </source>
</reference>
<sequence>MDHRFSQKQTAANYDAKTQSHPEYLCDLHARIGKKRKKTASILFTVFKYFLSLINYHEYDLTENGFFYAQALDKYRKAASHLTN</sequence>
<evidence type="ECO:0000313" key="2">
    <source>
        <dbReference type="EMBL" id="PUT49192.1"/>
    </source>
</evidence>
<protein>
    <submittedName>
        <fullName evidence="3">Uncharacterized protein</fullName>
    </submittedName>
</protein>
<organism evidence="3 5">
    <name type="scientific">Legionella taurinensis</name>
    <dbReference type="NCBI Taxonomy" id="70611"/>
    <lineage>
        <taxon>Bacteria</taxon>
        <taxon>Pseudomonadati</taxon>
        <taxon>Pseudomonadota</taxon>
        <taxon>Gammaproteobacteria</taxon>
        <taxon>Legionellales</taxon>
        <taxon>Legionellaceae</taxon>
        <taxon>Legionella</taxon>
    </lineage>
</organism>
<evidence type="ECO:0000313" key="4">
    <source>
        <dbReference type="Proteomes" id="UP000251035"/>
    </source>
</evidence>
<dbReference type="Proteomes" id="UP000251035">
    <property type="component" value="Unassembled WGS sequence"/>
</dbReference>
<evidence type="ECO:0000256" key="1">
    <source>
        <dbReference type="SAM" id="Phobius"/>
    </source>
</evidence>
<dbReference type="RefSeq" id="WP_108290215.1">
    <property type="nucleotide sequence ID" value="NZ_CAAAIR010000001.1"/>
</dbReference>
<keyword evidence="1" id="KW-1133">Transmembrane helix</keyword>
<evidence type="ECO:0000313" key="3">
    <source>
        <dbReference type="EMBL" id="RJT49442.1"/>
    </source>
</evidence>
<keyword evidence="1" id="KW-0472">Membrane</keyword>